<keyword evidence="5" id="KW-1185">Reference proteome</keyword>
<feature type="compositionally biased region" description="Acidic residues" evidence="3">
    <location>
        <begin position="147"/>
        <end position="161"/>
    </location>
</feature>
<name>A0A4D6NIC0_VIGUN</name>
<dbReference type="InterPro" id="IPR044683">
    <property type="entry name" value="LAZY"/>
</dbReference>
<evidence type="ECO:0000256" key="3">
    <source>
        <dbReference type="SAM" id="MobiDB-lite"/>
    </source>
</evidence>
<feature type="region of interest" description="Disordered" evidence="3">
    <location>
        <begin position="129"/>
        <end position="161"/>
    </location>
</feature>
<evidence type="ECO:0000313" key="5">
    <source>
        <dbReference type="Proteomes" id="UP000501690"/>
    </source>
</evidence>
<protein>
    <submittedName>
        <fullName evidence="4">Uncharacterized protein</fullName>
    </submittedName>
</protein>
<comment type="similarity">
    <text evidence="2">Belongs to the LAZY family.</text>
</comment>
<proteinExistence type="inferred from homology"/>
<organism evidence="4 5">
    <name type="scientific">Vigna unguiculata</name>
    <name type="common">Cowpea</name>
    <dbReference type="NCBI Taxonomy" id="3917"/>
    <lineage>
        <taxon>Eukaryota</taxon>
        <taxon>Viridiplantae</taxon>
        <taxon>Streptophyta</taxon>
        <taxon>Embryophyta</taxon>
        <taxon>Tracheophyta</taxon>
        <taxon>Spermatophyta</taxon>
        <taxon>Magnoliopsida</taxon>
        <taxon>eudicotyledons</taxon>
        <taxon>Gunneridae</taxon>
        <taxon>Pentapetalae</taxon>
        <taxon>rosids</taxon>
        <taxon>fabids</taxon>
        <taxon>Fabales</taxon>
        <taxon>Fabaceae</taxon>
        <taxon>Papilionoideae</taxon>
        <taxon>50 kb inversion clade</taxon>
        <taxon>NPAAA clade</taxon>
        <taxon>indigoferoid/millettioid clade</taxon>
        <taxon>Phaseoleae</taxon>
        <taxon>Vigna</taxon>
    </lineage>
</organism>
<dbReference type="EMBL" id="CP039355">
    <property type="protein sequence ID" value="QCE13406.1"/>
    <property type="molecule type" value="Genomic_DNA"/>
</dbReference>
<evidence type="ECO:0000313" key="4">
    <source>
        <dbReference type="EMBL" id="QCE13406.1"/>
    </source>
</evidence>
<sequence length="310" mass="35431">MKFLSWMQTKIGGKQDNRKPDTYTTTTYDGKQEGREEFSDWPDGLLAIGTFGNNKEAKAKCITSKEEPSSSEQIPDFTPEEIGKLQKELTKLLRQKPKVEKEIAHLPLDRFLNCPSSLEVDRRISNVLCSDSENKDDEEEVGKQEREEEEEDDDDDEEEEDIEKTLGVILGKFKEICAKNSKKAIGKKSISFLLKKMFVCRSGFAPTPSLRDTLQLQESRMEKVGSPFGSVGLHVCALHELCEYNVAFLMKLLRTILHKKINSQHSSRALSLKKRLEDRKKMPMEEEAEAETDDGCKWVKTDSEYIVLEI</sequence>
<evidence type="ECO:0000256" key="2">
    <source>
        <dbReference type="ARBA" id="ARBA00024198"/>
    </source>
</evidence>
<dbReference type="AlphaFoldDB" id="A0A4D6NIC0"/>
<dbReference type="PANTHER" id="PTHR34045:SF3">
    <property type="entry name" value="PROTEIN LAZY 4"/>
    <property type="match status" value="1"/>
</dbReference>
<reference evidence="4 5" key="1">
    <citation type="submission" date="2019-04" db="EMBL/GenBank/DDBJ databases">
        <title>An improved genome assembly and genetic linkage map for asparagus bean, Vigna unguiculata ssp. sesquipedialis.</title>
        <authorList>
            <person name="Xia Q."/>
            <person name="Zhang R."/>
            <person name="Dong Y."/>
        </authorList>
    </citation>
    <scope>NUCLEOTIDE SEQUENCE [LARGE SCALE GENOMIC DNA]</scope>
    <source>
        <tissue evidence="4">Leaf</tissue>
    </source>
</reference>
<dbReference type="GO" id="GO:0009630">
    <property type="term" value="P:gravitropism"/>
    <property type="evidence" value="ECO:0007669"/>
    <property type="project" value="InterPro"/>
</dbReference>
<dbReference type="GO" id="GO:0040008">
    <property type="term" value="P:regulation of growth"/>
    <property type="evidence" value="ECO:0007669"/>
    <property type="project" value="InterPro"/>
</dbReference>
<evidence type="ECO:0000256" key="1">
    <source>
        <dbReference type="ARBA" id="ARBA00022604"/>
    </source>
</evidence>
<gene>
    <name evidence="4" type="ORF">DEO72_LG11g399</name>
</gene>
<keyword evidence="1" id="KW-0341">Growth regulation</keyword>
<dbReference type="Proteomes" id="UP000501690">
    <property type="component" value="Linkage Group LG11"/>
</dbReference>
<dbReference type="PANTHER" id="PTHR34045">
    <property type="entry name" value="OS03G0406300 PROTEIN"/>
    <property type="match status" value="1"/>
</dbReference>
<feature type="region of interest" description="Disordered" evidence="3">
    <location>
        <begin position="1"/>
        <end position="39"/>
    </location>
</feature>
<accession>A0A4D6NIC0</accession>